<comment type="caution">
    <text evidence="1">The sequence shown here is derived from an EMBL/GenBank/DDBJ whole genome shotgun (WGS) entry which is preliminary data.</text>
</comment>
<dbReference type="Proteomes" id="UP001166571">
    <property type="component" value="Unassembled WGS sequence"/>
</dbReference>
<evidence type="ECO:0000313" key="1">
    <source>
        <dbReference type="EMBL" id="MBY4637324.1"/>
    </source>
</evidence>
<evidence type="ECO:0000313" key="2">
    <source>
        <dbReference type="Proteomes" id="UP001166571"/>
    </source>
</evidence>
<proteinExistence type="predicted"/>
<sequence length="335" mass="37365">MVALRSERRVYLWRIGPHSTPQEAPSVTLSDILGLLKDAFDNKRAFAFVDADGKVAPTQDAAENCIFIADFQTSADGKSCQLLINRGDPDVAHPSFINPAALTVKNVPPGPDEVQGWSAHMVLNLTSDATGNHRAAFERMQNVSSTLVQRYLDALLDQATEGDPKYTFEKALKRGKKTVVETRPYKLRLGINKVPSENLLEDVKTGSLTAITLIRREPQYSGPGDPTVVNSVKERLVIRTKKLEKDQALDYIKDVTQWGKNNDYDEVQFSVTDLPGNTSAHPRFAIEKADAMDTLYSRTHRITGFSKLLETCYQKIESEIADKMAAELINENLWK</sequence>
<keyword evidence="2" id="KW-1185">Reference proteome</keyword>
<organism evidence="1 2">
    <name type="scientific">Sphingopyxis jiangsuensis</name>
    <dbReference type="NCBI Taxonomy" id="2871171"/>
    <lineage>
        <taxon>Bacteria</taxon>
        <taxon>Pseudomonadati</taxon>
        <taxon>Pseudomonadota</taxon>
        <taxon>Alphaproteobacteria</taxon>
        <taxon>Sphingomonadales</taxon>
        <taxon>Sphingomonadaceae</taxon>
        <taxon>Sphingopyxis</taxon>
    </lineage>
</organism>
<reference evidence="1" key="1">
    <citation type="submission" date="2021-08" db="EMBL/GenBank/DDBJ databases">
        <title>Sphingopyxis panaciterrulae sp. nov., isolated from the surface water of the Yellow Sea.</title>
        <authorList>
            <person name="Gao Z."/>
            <person name="Zhang D."/>
            <person name="Zhang A."/>
        </authorList>
    </citation>
    <scope>NUCLEOTIDE SEQUENCE</scope>
    <source>
        <strain evidence="1">XHP0097</strain>
    </source>
</reference>
<dbReference type="EMBL" id="JAILXK010000002">
    <property type="protein sequence ID" value="MBY4637324.1"/>
    <property type="molecule type" value="Genomic_DNA"/>
</dbReference>
<gene>
    <name evidence="1" type="ORF">K5P26_09255</name>
</gene>
<name>A0ABS7MF81_9SPHN</name>
<accession>A0ABS7MF81</accession>
<protein>
    <submittedName>
        <fullName evidence="1">Uncharacterized protein</fullName>
    </submittedName>
</protein>
<dbReference type="RefSeq" id="WP_222136617.1">
    <property type="nucleotide sequence ID" value="NZ_JAILXK010000002.1"/>
</dbReference>